<dbReference type="Proteomes" id="UP000008237">
    <property type="component" value="Unassembled WGS sequence"/>
</dbReference>
<feature type="domain" description="C2H2-type" evidence="1">
    <location>
        <begin position="106"/>
        <end position="127"/>
    </location>
</feature>
<organism evidence="3">
    <name type="scientific">Harpegnathos saltator</name>
    <name type="common">Jerdon's jumping ant</name>
    <dbReference type="NCBI Taxonomy" id="610380"/>
    <lineage>
        <taxon>Eukaryota</taxon>
        <taxon>Metazoa</taxon>
        <taxon>Ecdysozoa</taxon>
        <taxon>Arthropoda</taxon>
        <taxon>Hexapoda</taxon>
        <taxon>Insecta</taxon>
        <taxon>Pterygota</taxon>
        <taxon>Neoptera</taxon>
        <taxon>Endopterygota</taxon>
        <taxon>Hymenoptera</taxon>
        <taxon>Apocrita</taxon>
        <taxon>Aculeata</taxon>
        <taxon>Formicoidea</taxon>
        <taxon>Formicidae</taxon>
        <taxon>Ponerinae</taxon>
        <taxon>Ponerini</taxon>
        <taxon>Harpegnathos</taxon>
    </lineage>
</organism>
<name>E2BJC0_HARSA</name>
<evidence type="ECO:0000313" key="3">
    <source>
        <dbReference type="Proteomes" id="UP000008237"/>
    </source>
</evidence>
<keyword evidence="3" id="KW-1185">Reference proteome</keyword>
<dbReference type="AlphaFoldDB" id="E2BJC0"/>
<protein>
    <recommendedName>
        <fullName evidence="1">C2H2-type domain-containing protein</fullName>
    </recommendedName>
</protein>
<dbReference type="InterPro" id="IPR013087">
    <property type="entry name" value="Znf_C2H2_type"/>
</dbReference>
<dbReference type="Gene3D" id="3.30.160.60">
    <property type="entry name" value="Classic Zinc Finger"/>
    <property type="match status" value="1"/>
</dbReference>
<proteinExistence type="predicted"/>
<dbReference type="SMART" id="SM00355">
    <property type="entry name" value="ZnF_C2H2"/>
    <property type="match status" value="3"/>
</dbReference>
<dbReference type="InParanoid" id="E2BJC0"/>
<dbReference type="OrthoDB" id="407106at2759"/>
<evidence type="ECO:0000313" key="2">
    <source>
        <dbReference type="EMBL" id="EFN84270.1"/>
    </source>
</evidence>
<dbReference type="EMBL" id="GL448558">
    <property type="protein sequence ID" value="EFN84270.1"/>
    <property type="molecule type" value="Genomic_DNA"/>
</dbReference>
<reference evidence="2 3" key="1">
    <citation type="journal article" date="2010" name="Science">
        <title>Genomic comparison of the ants Camponotus floridanus and Harpegnathos saltator.</title>
        <authorList>
            <person name="Bonasio R."/>
            <person name="Zhang G."/>
            <person name="Ye C."/>
            <person name="Mutti N.S."/>
            <person name="Fang X."/>
            <person name="Qin N."/>
            <person name="Donahue G."/>
            <person name="Yang P."/>
            <person name="Li Q."/>
            <person name="Li C."/>
            <person name="Zhang P."/>
            <person name="Huang Z."/>
            <person name="Berger S.L."/>
            <person name="Reinberg D."/>
            <person name="Wang J."/>
            <person name="Liebig J."/>
        </authorList>
    </citation>
    <scope>NUCLEOTIDE SEQUENCE [LARGE SCALE GENOMIC DNA]</scope>
    <source>
        <strain evidence="2 3">R22 G/1</strain>
    </source>
</reference>
<accession>E2BJC0</accession>
<sequence length="133" mass="15696">MYMGDQVLGYTCTMCSKFYKMWSNYLKHKCEPPQFKCPLCPFAAFKAFILHAHQAEQHFKVTSPNTPSEGFGRTPRLERTDRKTYRSRMALNRHVREECGRNLYTCPFCHNIMPMKFNLLNHLKKEHGCVTKI</sequence>
<evidence type="ECO:0000259" key="1">
    <source>
        <dbReference type="PROSITE" id="PS00028"/>
    </source>
</evidence>
<dbReference type="PROSITE" id="PS00028">
    <property type="entry name" value="ZINC_FINGER_C2H2_1"/>
    <property type="match status" value="1"/>
</dbReference>
<gene>
    <name evidence="2" type="ORF">EAI_10058</name>
</gene>